<keyword evidence="15" id="KW-1185">Reference proteome</keyword>
<gene>
    <name evidence="14" type="ORF">A5892_15070</name>
</gene>
<evidence type="ECO:0000256" key="7">
    <source>
        <dbReference type="ARBA" id="ARBA00022777"/>
    </source>
</evidence>
<keyword evidence="9" id="KW-0902">Two-component regulatory system</keyword>
<dbReference type="Pfam" id="PF02518">
    <property type="entry name" value="HATPase_c"/>
    <property type="match status" value="1"/>
</dbReference>
<organism evidence="14 15">
    <name type="scientific">Halotalea alkalilenta</name>
    <dbReference type="NCBI Taxonomy" id="376489"/>
    <lineage>
        <taxon>Bacteria</taxon>
        <taxon>Pseudomonadati</taxon>
        <taxon>Pseudomonadota</taxon>
        <taxon>Gammaproteobacteria</taxon>
        <taxon>Oceanospirillales</taxon>
        <taxon>Halomonadaceae</taxon>
        <taxon>Halotalea</taxon>
    </lineage>
</organism>
<keyword evidence="5" id="KW-0808">Transferase</keyword>
<accession>A0A172YL37</accession>
<dbReference type="PROSITE" id="PS50109">
    <property type="entry name" value="HIS_KIN"/>
    <property type="match status" value="1"/>
</dbReference>
<sequence length="452" mass="48835">MRGARRTRAPRALSTRLLIGSLLLTLAVLPLLGMLLSYGFQRAVSDAFDDHLGATLDLVAANVEYLPGASTPGLRRSLNDPRFERIYSGWYWQIDGEGGSSVSRSLWDQRLALDDIDPRGELDGPQGQRLRVASLELRIAGIERPLRVAVAASVGDLEADIGRFKRLIGFALLGFGLLLLVGLYLLVRLGLRPLRELQRELKAVERGDSDRLDDQAPAELAGVARAMNEVLARDRRLIEHGRAAAGNLAHALKTPISVLGMHAERLEPDARRAIGDELARIDAAVRHHLARASAAGATTLGQRATVAPALAPIVQGLRRIAERRGIALHVELGEGLEVRMDAHDFQEVIGNLLENAVHWADGRVLLRVTEQGGRCLIEVEDDGPGMSGEARGRVMARGARLDERQPGSGLGLAIVDELVLLYGGNLTLDDAKPQGLRASVVLPLAQSAPPTR</sequence>
<evidence type="ECO:0000256" key="4">
    <source>
        <dbReference type="ARBA" id="ARBA00022553"/>
    </source>
</evidence>
<feature type="transmembrane region" description="Helical" evidence="11">
    <location>
        <begin position="167"/>
        <end position="187"/>
    </location>
</feature>
<dbReference type="Gene3D" id="1.10.287.130">
    <property type="match status" value="1"/>
</dbReference>
<evidence type="ECO:0000256" key="9">
    <source>
        <dbReference type="ARBA" id="ARBA00023012"/>
    </source>
</evidence>
<evidence type="ECO:0000256" key="6">
    <source>
        <dbReference type="ARBA" id="ARBA00022692"/>
    </source>
</evidence>
<evidence type="ECO:0000313" key="15">
    <source>
        <dbReference type="Proteomes" id="UP000077875"/>
    </source>
</evidence>
<comment type="subcellular location">
    <subcellularLocation>
        <location evidence="2">Membrane</location>
    </subcellularLocation>
</comment>
<evidence type="ECO:0000256" key="11">
    <source>
        <dbReference type="SAM" id="Phobius"/>
    </source>
</evidence>
<feature type="domain" description="HAMP" evidence="13">
    <location>
        <begin position="188"/>
        <end position="239"/>
    </location>
</feature>
<evidence type="ECO:0000256" key="2">
    <source>
        <dbReference type="ARBA" id="ARBA00004370"/>
    </source>
</evidence>
<dbReference type="InterPro" id="IPR003594">
    <property type="entry name" value="HATPase_dom"/>
</dbReference>
<dbReference type="Proteomes" id="UP000077875">
    <property type="component" value="Chromosome"/>
</dbReference>
<keyword evidence="10 11" id="KW-0472">Membrane</keyword>
<keyword evidence="8 11" id="KW-1133">Transmembrane helix</keyword>
<dbReference type="PANTHER" id="PTHR45436:SF5">
    <property type="entry name" value="SENSOR HISTIDINE KINASE TRCS"/>
    <property type="match status" value="1"/>
</dbReference>
<feature type="domain" description="Histidine kinase" evidence="12">
    <location>
        <begin position="247"/>
        <end position="446"/>
    </location>
</feature>
<dbReference type="GO" id="GO:0005886">
    <property type="term" value="C:plasma membrane"/>
    <property type="evidence" value="ECO:0007669"/>
    <property type="project" value="TreeGrafter"/>
</dbReference>
<dbReference type="EC" id="2.7.13.3" evidence="3"/>
<dbReference type="Gene3D" id="3.30.565.10">
    <property type="entry name" value="Histidine kinase-like ATPase, C-terminal domain"/>
    <property type="match status" value="1"/>
</dbReference>
<name>A0A172YL37_9GAMM</name>
<dbReference type="InterPro" id="IPR036890">
    <property type="entry name" value="HATPase_C_sf"/>
</dbReference>
<dbReference type="PRINTS" id="PR00344">
    <property type="entry name" value="BCTRLSENSOR"/>
</dbReference>
<evidence type="ECO:0000256" key="1">
    <source>
        <dbReference type="ARBA" id="ARBA00000085"/>
    </source>
</evidence>
<dbReference type="PROSITE" id="PS50885">
    <property type="entry name" value="HAMP"/>
    <property type="match status" value="1"/>
</dbReference>
<keyword evidence="4" id="KW-0597">Phosphoprotein</keyword>
<evidence type="ECO:0000259" key="12">
    <source>
        <dbReference type="PROSITE" id="PS50109"/>
    </source>
</evidence>
<dbReference type="InterPro" id="IPR003660">
    <property type="entry name" value="HAMP_dom"/>
</dbReference>
<comment type="catalytic activity">
    <reaction evidence="1">
        <text>ATP + protein L-histidine = ADP + protein N-phospho-L-histidine.</text>
        <dbReference type="EC" id="2.7.13.3"/>
    </reaction>
</comment>
<dbReference type="InterPro" id="IPR050428">
    <property type="entry name" value="TCS_sensor_his_kinase"/>
</dbReference>
<dbReference type="RefSeq" id="WP_064124545.1">
    <property type="nucleotide sequence ID" value="NZ_CP015243.1"/>
</dbReference>
<dbReference type="KEGG" id="haa:A5892_15070"/>
<dbReference type="InterPro" id="IPR005467">
    <property type="entry name" value="His_kinase_dom"/>
</dbReference>
<dbReference type="GO" id="GO:0000160">
    <property type="term" value="P:phosphorelay signal transduction system"/>
    <property type="evidence" value="ECO:0007669"/>
    <property type="project" value="UniProtKB-KW"/>
</dbReference>
<dbReference type="STRING" id="376489.A5892_15070"/>
<proteinExistence type="predicted"/>
<dbReference type="SMART" id="SM00387">
    <property type="entry name" value="HATPase_c"/>
    <property type="match status" value="1"/>
</dbReference>
<dbReference type="EMBL" id="CP015243">
    <property type="protein sequence ID" value="ANF59705.1"/>
    <property type="molecule type" value="Genomic_DNA"/>
</dbReference>
<protein>
    <recommendedName>
        <fullName evidence="3">histidine kinase</fullName>
        <ecNumber evidence="3">2.7.13.3</ecNumber>
    </recommendedName>
</protein>
<dbReference type="PANTHER" id="PTHR45436">
    <property type="entry name" value="SENSOR HISTIDINE KINASE YKOH"/>
    <property type="match status" value="1"/>
</dbReference>
<dbReference type="CDD" id="cd06225">
    <property type="entry name" value="HAMP"/>
    <property type="match status" value="1"/>
</dbReference>
<dbReference type="AlphaFoldDB" id="A0A172YL37"/>
<evidence type="ECO:0000256" key="8">
    <source>
        <dbReference type="ARBA" id="ARBA00022989"/>
    </source>
</evidence>
<dbReference type="SUPFAM" id="SSF55874">
    <property type="entry name" value="ATPase domain of HSP90 chaperone/DNA topoisomerase II/histidine kinase"/>
    <property type="match status" value="1"/>
</dbReference>
<evidence type="ECO:0000259" key="13">
    <source>
        <dbReference type="PROSITE" id="PS50885"/>
    </source>
</evidence>
<keyword evidence="7" id="KW-0418">Kinase</keyword>
<evidence type="ECO:0000256" key="5">
    <source>
        <dbReference type="ARBA" id="ARBA00022679"/>
    </source>
</evidence>
<evidence type="ECO:0000256" key="10">
    <source>
        <dbReference type="ARBA" id="ARBA00023136"/>
    </source>
</evidence>
<reference evidence="14 15" key="1">
    <citation type="submission" date="2016-04" db="EMBL/GenBank/DDBJ databases">
        <title>Complete Genome Sequence of Halotalea alkalilenta IHB B 13600.</title>
        <authorList>
            <person name="Swarnkar M.K."/>
            <person name="Sharma A."/>
            <person name="Kaushal K."/>
            <person name="Soni R."/>
            <person name="Rana S."/>
            <person name="Singh A.K."/>
            <person name="Gulati A."/>
        </authorList>
    </citation>
    <scope>NUCLEOTIDE SEQUENCE [LARGE SCALE GENOMIC DNA]</scope>
    <source>
        <strain evidence="14 15">IHB B 13600</strain>
    </source>
</reference>
<evidence type="ECO:0000313" key="14">
    <source>
        <dbReference type="EMBL" id="ANF59705.1"/>
    </source>
</evidence>
<keyword evidence="6 11" id="KW-0812">Transmembrane</keyword>
<dbReference type="InterPro" id="IPR004358">
    <property type="entry name" value="Sig_transdc_His_kin-like_C"/>
</dbReference>
<dbReference type="GO" id="GO:0004673">
    <property type="term" value="F:protein histidine kinase activity"/>
    <property type="evidence" value="ECO:0007669"/>
    <property type="project" value="UniProtKB-EC"/>
</dbReference>
<evidence type="ECO:0000256" key="3">
    <source>
        <dbReference type="ARBA" id="ARBA00012438"/>
    </source>
</evidence>